<dbReference type="Pfam" id="PF02092">
    <property type="entry name" value="tRNA_synt_2f"/>
    <property type="match status" value="1"/>
</dbReference>
<keyword evidence="9" id="KW-0030">Aminoacyl-tRNA synthetase</keyword>
<evidence type="ECO:0000256" key="1">
    <source>
        <dbReference type="ARBA" id="ARBA00008226"/>
    </source>
</evidence>
<comment type="similarity">
    <text evidence="1">Belongs to the class-II aminoacyl-tRNA synthetase family.</text>
</comment>
<evidence type="ECO:0000256" key="5">
    <source>
        <dbReference type="ARBA" id="ARBA00022598"/>
    </source>
</evidence>
<name>A0A378MX22_MANHA</name>
<organism evidence="13 14">
    <name type="scientific">Mannheimia haemolytica</name>
    <name type="common">Pasteurella haemolytica</name>
    <dbReference type="NCBI Taxonomy" id="75985"/>
    <lineage>
        <taxon>Bacteria</taxon>
        <taxon>Pseudomonadati</taxon>
        <taxon>Pseudomonadota</taxon>
        <taxon>Gammaproteobacteria</taxon>
        <taxon>Pasteurellales</taxon>
        <taxon>Pasteurellaceae</taxon>
        <taxon>Mannheimia</taxon>
    </lineage>
</organism>
<dbReference type="GO" id="GO:0005524">
    <property type="term" value="F:ATP binding"/>
    <property type="evidence" value="ECO:0007669"/>
    <property type="project" value="UniProtKB-KW"/>
</dbReference>
<accession>A0A378MX22</accession>
<dbReference type="EC" id="6.1.1.14" evidence="3"/>
<evidence type="ECO:0000313" key="14">
    <source>
        <dbReference type="Proteomes" id="UP000254802"/>
    </source>
</evidence>
<dbReference type="InterPro" id="IPR015944">
    <property type="entry name" value="Gly-tRNA-synth_bsu"/>
</dbReference>
<protein>
    <recommendedName>
        <fullName evidence="4">Glycine--tRNA ligase beta subunit</fullName>
        <ecNumber evidence="3">6.1.1.14</ecNumber>
    </recommendedName>
    <alternativeName>
        <fullName evidence="10">Glycyl-tRNA synthetase beta subunit</fullName>
    </alternativeName>
</protein>
<reference evidence="13 14" key="1">
    <citation type="submission" date="2018-06" db="EMBL/GenBank/DDBJ databases">
        <authorList>
            <consortium name="Pathogen Informatics"/>
            <person name="Doyle S."/>
        </authorList>
    </citation>
    <scope>NUCLEOTIDE SEQUENCE [LARGE SCALE GENOMIC DNA]</scope>
    <source>
        <strain evidence="13 14">NCTC10638</strain>
    </source>
</reference>
<dbReference type="AlphaFoldDB" id="A0A378MX22"/>
<evidence type="ECO:0000256" key="9">
    <source>
        <dbReference type="ARBA" id="ARBA00023146"/>
    </source>
</evidence>
<keyword evidence="6" id="KW-0547">Nucleotide-binding</keyword>
<dbReference type="PANTHER" id="PTHR30075:SF2">
    <property type="entry name" value="GLYCINE--TRNA LIGASE, CHLOROPLASTIC_MITOCHONDRIAL 2"/>
    <property type="match status" value="1"/>
</dbReference>
<gene>
    <name evidence="13" type="primary">glyS_1</name>
    <name evidence="13" type="ORF">NCTC10638_01064</name>
</gene>
<dbReference type="Proteomes" id="UP000254802">
    <property type="component" value="Unassembled WGS sequence"/>
</dbReference>
<evidence type="ECO:0000256" key="2">
    <source>
        <dbReference type="ARBA" id="ARBA00011209"/>
    </source>
</evidence>
<comment type="subunit">
    <text evidence="2">Tetramer of two alpha and two beta subunits.</text>
</comment>
<evidence type="ECO:0000256" key="10">
    <source>
        <dbReference type="ARBA" id="ARBA00031650"/>
    </source>
</evidence>
<dbReference type="GO" id="GO:0006426">
    <property type="term" value="P:glycyl-tRNA aminoacylation"/>
    <property type="evidence" value="ECO:0007669"/>
    <property type="project" value="InterPro"/>
</dbReference>
<dbReference type="GO" id="GO:0005829">
    <property type="term" value="C:cytosol"/>
    <property type="evidence" value="ECO:0007669"/>
    <property type="project" value="TreeGrafter"/>
</dbReference>
<sequence>MVCCSSPFGGEGVEPCGKQPSKEVEKRGPAVSAAFDAEGKPTKAAEGWAKGCGITVEQAERIATDKGEWLVHRAVIEGQRLKICWSILSPNRWRTCRFQKRCVGAIKPSSSSALCIP</sequence>
<keyword evidence="8" id="KW-0648">Protein biosynthesis</keyword>
<keyword evidence="7" id="KW-0067">ATP-binding</keyword>
<dbReference type="EMBL" id="UGPN01000002">
    <property type="protein sequence ID" value="STY59879.1"/>
    <property type="molecule type" value="Genomic_DNA"/>
</dbReference>
<evidence type="ECO:0000256" key="4">
    <source>
        <dbReference type="ARBA" id="ARBA00022032"/>
    </source>
</evidence>
<keyword evidence="5 13" id="KW-0436">Ligase</keyword>
<dbReference type="GO" id="GO:0004820">
    <property type="term" value="F:glycine-tRNA ligase activity"/>
    <property type="evidence" value="ECO:0007669"/>
    <property type="project" value="UniProtKB-EC"/>
</dbReference>
<dbReference type="PANTHER" id="PTHR30075">
    <property type="entry name" value="GLYCYL-TRNA SYNTHETASE"/>
    <property type="match status" value="1"/>
</dbReference>
<evidence type="ECO:0000256" key="11">
    <source>
        <dbReference type="ARBA" id="ARBA00047937"/>
    </source>
</evidence>
<evidence type="ECO:0000256" key="3">
    <source>
        <dbReference type="ARBA" id="ARBA00012829"/>
    </source>
</evidence>
<evidence type="ECO:0000256" key="12">
    <source>
        <dbReference type="SAM" id="MobiDB-lite"/>
    </source>
</evidence>
<evidence type="ECO:0000256" key="6">
    <source>
        <dbReference type="ARBA" id="ARBA00022741"/>
    </source>
</evidence>
<comment type="catalytic activity">
    <reaction evidence="11">
        <text>tRNA(Gly) + glycine + ATP = glycyl-tRNA(Gly) + AMP + diphosphate</text>
        <dbReference type="Rhea" id="RHEA:16013"/>
        <dbReference type="Rhea" id="RHEA-COMP:9664"/>
        <dbReference type="Rhea" id="RHEA-COMP:9683"/>
        <dbReference type="ChEBI" id="CHEBI:30616"/>
        <dbReference type="ChEBI" id="CHEBI:33019"/>
        <dbReference type="ChEBI" id="CHEBI:57305"/>
        <dbReference type="ChEBI" id="CHEBI:78442"/>
        <dbReference type="ChEBI" id="CHEBI:78522"/>
        <dbReference type="ChEBI" id="CHEBI:456215"/>
        <dbReference type="EC" id="6.1.1.14"/>
    </reaction>
</comment>
<proteinExistence type="inferred from homology"/>
<evidence type="ECO:0000313" key="13">
    <source>
        <dbReference type="EMBL" id="STY59879.1"/>
    </source>
</evidence>
<evidence type="ECO:0000256" key="7">
    <source>
        <dbReference type="ARBA" id="ARBA00022840"/>
    </source>
</evidence>
<feature type="region of interest" description="Disordered" evidence="12">
    <location>
        <begin position="1"/>
        <end position="23"/>
    </location>
</feature>
<dbReference type="InterPro" id="IPR006194">
    <property type="entry name" value="Gly-tRNA-synth_heterodimer"/>
</dbReference>
<evidence type="ECO:0000256" key="8">
    <source>
        <dbReference type="ARBA" id="ARBA00022917"/>
    </source>
</evidence>